<proteinExistence type="predicted"/>
<evidence type="ECO:0000313" key="2">
    <source>
        <dbReference type="Proteomes" id="UP000622797"/>
    </source>
</evidence>
<reference evidence="1" key="1">
    <citation type="journal article" date="2020" name="BMC Genomics">
        <title>Correction to: Identification and distribution of gene clusters required for synthesis of sphingolipid metabolism inhibitors in diverse species of the filamentous fungus Fusarium.</title>
        <authorList>
            <person name="Kim H.S."/>
            <person name="Lohmar J.M."/>
            <person name="Busman M."/>
            <person name="Brown D.W."/>
            <person name="Naumann T.A."/>
            <person name="Divon H.H."/>
            <person name="Lysoe E."/>
            <person name="Uhlig S."/>
            <person name="Proctor R.H."/>
        </authorList>
    </citation>
    <scope>NUCLEOTIDE SEQUENCE</scope>
    <source>
        <strain evidence="1">NRRL 20472</strain>
    </source>
</reference>
<sequence length="253" mass="28219">MHIGPEHRDRYPRLVEKLKLTVERHSKLAKDRNGLTGTAYTLAMCGADIDSAVPSVVVFCPDDNMNKVKHLQRTLSQKHIVAQTSDEVDIHIGQETSLCGAAVTSPSFGERLCTISAVLRIKDSKYGLTSTHAFNRKSEIPATDSDFVHEPDLDEDFRSDFESDEGSTPCEVEYDFPDQKETSLPPLTIDQIQEQSPSGRPIQSNLLTRPRHVRIITSTFEPKVGKIQTMPSFIHNSLASNCLCEVWAVSIVR</sequence>
<accession>A0A8H4TQJ3</accession>
<reference evidence="1" key="2">
    <citation type="submission" date="2020-05" db="EMBL/GenBank/DDBJ databases">
        <authorList>
            <person name="Kim H.-S."/>
            <person name="Proctor R.H."/>
            <person name="Brown D.W."/>
        </authorList>
    </citation>
    <scope>NUCLEOTIDE SEQUENCE</scope>
    <source>
        <strain evidence="1">NRRL 20472</strain>
    </source>
</reference>
<dbReference type="Proteomes" id="UP000622797">
    <property type="component" value="Unassembled WGS sequence"/>
</dbReference>
<comment type="caution">
    <text evidence="1">The sequence shown here is derived from an EMBL/GenBank/DDBJ whole genome shotgun (WGS) entry which is preliminary data.</text>
</comment>
<dbReference type="AlphaFoldDB" id="A0A8H4TQJ3"/>
<name>A0A8H4TQJ3_9HYPO</name>
<organism evidence="1 2">
    <name type="scientific">Fusarium sarcochroum</name>
    <dbReference type="NCBI Taxonomy" id="1208366"/>
    <lineage>
        <taxon>Eukaryota</taxon>
        <taxon>Fungi</taxon>
        <taxon>Dikarya</taxon>
        <taxon>Ascomycota</taxon>
        <taxon>Pezizomycotina</taxon>
        <taxon>Sordariomycetes</taxon>
        <taxon>Hypocreomycetidae</taxon>
        <taxon>Hypocreales</taxon>
        <taxon>Nectriaceae</taxon>
        <taxon>Fusarium</taxon>
        <taxon>Fusarium lateritium species complex</taxon>
    </lineage>
</organism>
<gene>
    <name evidence="1" type="ORF">FSARC_9844</name>
</gene>
<keyword evidence="2" id="KW-1185">Reference proteome</keyword>
<evidence type="ECO:0000313" key="1">
    <source>
        <dbReference type="EMBL" id="KAF4962054.1"/>
    </source>
</evidence>
<dbReference type="EMBL" id="JABEXW010000575">
    <property type="protein sequence ID" value="KAF4962054.1"/>
    <property type="molecule type" value="Genomic_DNA"/>
</dbReference>
<dbReference type="OrthoDB" id="5865767at2759"/>
<protein>
    <submittedName>
        <fullName evidence="1">Uncharacterized protein</fullName>
    </submittedName>
</protein>